<keyword evidence="3" id="KW-0804">Transcription</keyword>
<evidence type="ECO:0000313" key="6">
    <source>
        <dbReference type="Proteomes" id="UP000024329"/>
    </source>
</evidence>
<dbReference type="InterPro" id="IPR036388">
    <property type="entry name" value="WH-like_DNA-bd_sf"/>
</dbReference>
<organism evidence="5 6">
    <name type="scientific">Novosphingobium resinovorum</name>
    <dbReference type="NCBI Taxonomy" id="158500"/>
    <lineage>
        <taxon>Bacteria</taxon>
        <taxon>Pseudomonadati</taxon>
        <taxon>Pseudomonadota</taxon>
        <taxon>Alphaproteobacteria</taxon>
        <taxon>Sphingomonadales</taxon>
        <taxon>Sphingomonadaceae</taxon>
        <taxon>Novosphingobium</taxon>
    </lineage>
</organism>
<dbReference type="Proteomes" id="UP000024329">
    <property type="component" value="Unassembled WGS sequence"/>
</dbReference>
<dbReference type="SUPFAM" id="SSF46785">
    <property type="entry name" value="Winged helix' DNA-binding domain"/>
    <property type="match status" value="1"/>
</dbReference>
<dbReference type="GO" id="GO:0005829">
    <property type="term" value="C:cytosol"/>
    <property type="evidence" value="ECO:0007669"/>
    <property type="project" value="TreeGrafter"/>
</dbReference>
<dbReference type="EMBL" id="JFYZ01000016">
    <property type="protein sequence ID" value="EZP80600.1"/>
    <property type="molecule type" value="Genomic_DNA"/>
</dbReference>
<dbReference type="GO" id="GO:0043200">
    <property type="term" value="P:response to amino acid"/>
    <property type="evidence" value="ECO:0007669"/>
    <property type="project" value="TreeGrafter"/>
</dbReference>
<dbReference type="SUPFAM" id="SSF54909">
    <property type="entry name" value="Dimeric alpha+beta barrel"/>
    <property type="match status" value="1"/>
</dbReference>
<dbReference type="RefSeq" id="WP_008831466.1">
    <property type="nucleotide sequence ID" value="NZ_CP017076.1"/>
</dbReference>
<evidence type="ECO:0000256" key="3">
    <source>
        <dbReference type="ARBA" id="ARBA00023163"/>
    </source>
</evidence>
<reference evidence="5 6" key="1">
    <citation type="submission" date="2014-03" db="EMBL/GenBank/DDBJ databases">
        <title>Whole genome sequence of Novosphingobium resinovorum KF1.</title>
        <authorList>
            <person name="Gan H.M."/>
            <person name="Gan H.Y."/>
            <person name="Chew T.H."/>
            <person name="Savka M.A."/>
        </authorList>
    </citation>
    <scope>NUCLEOTIDE SEQUENCE [LARGE SCALE GENOMIC DNA]</scope>
    <source>
        <strain evidence="5 6">KF1</strain>
    </source>
</reference>
<dbReference type="eggNOG" id="COG1522">
    <property type="taxonomic scope" value="Bacteria"/>
</dbReference>
<evidence type="ECO:0000256" key="1">
    <source>
        <dbReference type="ARBA" id="ARBA00023015"/>
    </source>
</evidence>
<feature type="domain" description="HTH asnC-type" evidence="4">
    <location>
        <begin position="35"/>
        <end position="96"/>
    </location>
</feature>
<dbReference type="PANTHER" id="PTHR30154:SF46">
    <property type="entry name" value="TRANSCRIPTIONAL REGULATORY PROTEIN"/>
    <property type="match status" value="1"/>
</dbReference>
<sequence>MVSKLKKGALNKMDMQSGKLHWLDAARGKPAQHELDDTDLKLMRALVSDGRASDVWLGEKVHLSSTAVARRRKILEEAGYITHYSANLNVRSLGYGTLVMVSIELVAQTESVLQDFENAVLQSPSMQFCAFVTGDTDFLMILNVQSLEDYDMIYRKELSVLPHVRRIRSSFVLREVASRQIAPVILAGR</sequence>
<proteinExistence type="predicted"/>
<keyword evidence="2" id="KW-0238">DNA-binding</keyword>
<dbReference type="GO" id="GO:0043565">
    <property type="term" value="F:sequence-specific DNA binding"/>
    <property type="evidence" value="ECO:0007669"/>
    <property type="project" value="InterPro"/>
</dbReference>
<dbReference type="InterPro" id="IPR000485">
    <property type="entry name" value="AsnC-type_HTH_dom"/>
</dbReference>
<comment type="caution">
    <text evidence="5">The sequence shown here is derived from an EMBL/GenBank/DDBJ whole genome shotgun (WGS) entry which is preliminary data.</text>
</comment>
<evidence type="ECO:0000259" key="4">
    <source>
        <dbReference type="PROSITE" id="PS50956"/>
    </source>
</evidence>
<dbReference type="InterPro" id="IPR019887">
    <property type="entry name" value="Tscrpt_reg_AsnC/Lrp_C"/>
</dbReference>
<dbReference type="SMART" id="SM00344">
    <property type="entry name" value="HTH_ASNC"/>
    <property type="match status" value="1"/>
</dbReference>
<dbReference type="InterPro" id="IPR011008">
    <property type="entry name" value="Dimeric_a/b-barrel"/>
</dbReference>
<dbReference type="PATRIC" id="fig|158500.4.peg.3434"/>
<evidence type="ECO:0000256" key="2">
    <source>
        <dbReference type="ARBA" id="ARBA00023125"/>
    </source>
</evidence>
<dbReference type="PRINTS" id="PR00033">
    <property type="entry name" value="HTHASNC"/>
</dbReference>
<dbReference type="PROSITE" id="PS50956">
    <property type="entry name" value="HTH_ASNC_2"/>
    <property type="match status" value="1"/>
</dbReference>
<dbReference type="PANTHER" id="PTHR30154">
    <property type="entry name" value="LEUCINE-RESPONSIVE REGULATORY PROTEIN"/>
    <property type="match status" value="1"/>
</dbReference>
<dbReference type="AlphaFoldDB" id="A0A031JUG8"/>
<keyword evidence="1" id="KW-0805">Transcription regulation</keyword>
<evidence type="ECO:0000313" key="5">
    <source>
        <dbReference type="EMBL" id="EZP80600.1"/>
    </source>
</evidence>
<accession>A0A031JUG8</accession>
<dbReference type="Gene3D" id="1.10.10.10">
    <property type="entry name" value="Winged helix-like DNA-binding domain superfamily/Winged helix DNA-binding domain"/>
    <property type="match status" value="1"/>
</dbReference>
<gene>
    <name evidence="5" type="ORF">BV97_03367</name>
</gene>
<dbReference type="InterPro" id="IPR019888">
    <property type="entry name" value="Tscrpt_reg_AsnC-like"/>
</dbReference>
<dbReference type="Pfam" id="PF01037">
    <property type="entry name" value="AsnC_trans_reg"/>
    <property type="match status" value="1"/>
</dbReference>
<protein>
    <submittedName>
        <fullName evidence="5">AsnC-family transcriptional regulator</fullName>
    </submittedName>
</protein>
<dbReference type="InterPro" id="IPR036390">
    <property type="entry name" value="WH_DNA-bd_sf"/>
</dbReference>
<dbReference type="Gene3D" id="3.30.70.920">
    <property type="match status" value="1"/>
</dbReference>
<name>A0A031JUG8_9SPHN</name>
<dbReference type="Pfam" id="PF13404">
    <property type="entry name" value="HTH_AsnC-type"/>
    <property type="match status" value="1"/>
</dbReference>
<dbReference type="OrthoDB" id="9813313at2"/>